<dbReference type="AlphaFoldDB" id="A0A6M5Z0Z4"/>
<accession>A0A6M5Z0Z4</accession>
<evidence type="ECO:0000256" key="1">
    <source>
        <dbReference type="SAM" id="MobiDB-lite"/>
    </source>
</evidence>
<evidence type="ECO:0000313" key="4">
    <source>
        <dbReference type="Proteomes" id="UP000503447"/>
    </source>
</evidence>
<feature type="compositionally biased region" description="Low complexity" evidence="1">
    <location>
        <begin position="197"/>
        <end position="208"/>
    </location>
</feature>
<sequence>MNTLDRAKRYLAIPRSYGDALGGLWWSSGLDAVERRDGTTLALADELRTVLDGAATRPPVPPFPFVLNLLHLMKSGGAGFEPLHRAFAGTRGAVHRGRNAGFFIADLCRGLPGARRCHGRRARAGAPVAAARRFGLRTRSGAGAAADAGRVRGADRAPAAPARRRGTRALVHPRVRSGRDRGAARGRDRAAPGAGGPVDRPGAPAGAARRGRGPGPPALDAAVTLRPAADRPTRCRSAGTVT</sequence>
<evidence type="ECO:0000313" key="3">
    <source>
        <dbReference type="EMBL" id="QJW98882.1"/>
    </source>
</evidence>
<name>A0A6M5Z0Z4_9BACT</name>
<evidence type="ECO:0000259" key="2">
    <source>
        <dbReference type="Pfam" id="PF19915"/>
    </source>
</evidence>
<feature type="domain" description="MoxR-vWA-beta-propeller ternary system" evidence="2">
    <location>
        <begin position="38"/>
        <end position="112"/>
    </location>
</feature>
<dbReference type="KEGG" id="ftj:FTUN_6477"/>
<dbReference type="Pfam" id="PF19915">
    <property type="entry name" value="bpX0"/>
    <property type="match status" value="1"/>
</dbReference>
<proteinExistence type="predicted"/>
<feature type="region of interest" description="Disordered" evidence="1">
    <location>
        <begin position="140"/>
        <end position="242"/>
    </location>
</feature>
<dbReference type="EMBL" id="CP053452">
    <property type="protein sequence ID" value="QJW98882.1"/>
    <property type="molecule type" value="Genomic_DNA"/>
</dbReference>
<feature type="compositionally biased region" description="Basic and acidic residues" evidence="1">
    <location>
        <begin position="177"/>
        <end position="190"/>
    </location>
</feature>
<keyword evidence="4" id="KW-1185">Reference proteome</keyword>
<protein>
    <recommendedName>
        <fullName evidence="2">MoxR-vWA-beta-propeller ternary system domain-containing protein</fullName>
    </recommendedName>
</protein>
<dbReference type="InterPro" id="IPR045554">
    <property type="entry name" value="bpX0"/>
</dbReference>
<reference evidence="4" key="1">
    <citation type="submission" date="2020-05" db="EMBL/GenBank/DDBJ databases">
        <title>Frigoriglobus tundricola gen. nov., sp. nov., a psychrotolerant cellulolytic planctomycete of the family Gemmataceae with two divergent copies of 16S rRNA gene.</title>
        <authorList>
            <person name="Kulichevskaya I.S."/>
            <person name="Ivanova A.A."/>
            <person name="Naumoff D.G."/>
            <person name="Beletsky A.V."/>
            <person name="Rijpstra W.I.C."/>
            <person name="Sinninghe Damste J.S."/>
            <person name="Mardanov A.V."/>
            <person name="Ravin N.V."/>
            <person name="Dedysh S.N."/>
        </authorList>
    </citation>
    <scope>NUCLEOTIDE SEQUENCE [LARGE SCALE GENOMIC DNA]</scope>
    <source>
        <strain evidence="4">PL17</strain>
    </source>
</reference>
<dbReference type="Proteomes" id="UP000503447">
    <property type="component" value="Chromosome"/>
</dbReference>
<feature type="compositionally biased region" description="Basic residues" evidence="1">
    <location>
        <begin position="162"/>
        <end position="176"/>
    </location>
</feature>
<organism evidence="3 4">
    <name type="scientific">Frigoriglobus tundricola</name>
    <dbReference type="NCBI Taxonomy" id="2774151"/>
    <lineage>
        <taxon>Bacteria</taxon>
        <taxon>Pseudomonadati</taxon>
        <taxon>Planctomycetota</taxon>
        <taxon>Planctomycetia</taxon>
        <taxon>Gemmatales</taxon>
        <taxon>Gemmataceae</taxon>
        <taxon>Frigoriglobus</taxon>
    </lineage>
</organism>
<gene>
    <name evidence="3" type="ORF">FTUN_6477</name>
</gene>